<dbReference type="PANTHER" id="PTHR36174:SF1">
    <property type="entry name" value="LIPID II:GLYCINE GLYCYLTRANSFERASE"/>
    <property type="match status" value="1"/>
</dbReference>
<keyword evidence="2 8" id="KW-0808">Transferase</keyword>
<dbReference type="InterPro" id="IPR016181">
    <property type="entry name" value="Acyl_CoA_acyltransferase"/>
</dbReference>
<comment type="caution">
    <text evidence="8">The sequence shown here is derived from an EMBL/GenBank/DDBJ whole genome shotgun (WGS) entry which is preliminary data.</text>
</comment>
<keyword evidence="4" id="KW-0573">Peptidoglycan synthesis</keyword>
<dbReference type="InterPro" id="IPR050644">
    <property type="entry name" value="PG_Glycine_Bridge_Synth"/>
</dbReference>
<dbReference type="PROSITE" id="PS51191">
    <property type="entry name" value="FEMABX"/>
    <property type="match status" value="1"/>
</dbReference>
<evidence type="ECO:0000256" key="5">
    <source>
        <dbReference type="ARBA" id="ARBA00023315"/>
    </source>
</evidence>
<evidence type="ECO:0000313" key="8">
    <source>
        <dbReference type="EMBL" id="RMD77528.1"/>
    </source>
</evidence>
<dbReference type="GO" id="GO:0008360">
    <property type="term" value="P:regulation of cell shape"/>
    <property type="evidence" value="ECO:0007669"/>
    <property type="project" value="UniProtKB-KW"/>
</dbReference>
<keyword evidence="3" id="KW-0133">Cell shape</keyword>
<dbReference type="InterPro" id="IPR038740">
    <property type="entry name" value="BioF2-like_GNAT_dom"/>
</dbReference>
<protein>
    <submittedName>
        <fullName evidence="8">Peptidoglycan bridge formation glycyltransferase FemA/FemB family protein</fullName>
    </submittedName>
</protein>
<dbReference type="GO" id="GO:0016755">
    <property type="term" value="F:aminoacyltransferase activity"/>
    <property type="evidence" value="ECO:0007669"/>
    <property type="project" value="InterPro"/>
</dbReference>
<sequence>MHFQQTEKWFKAKASKSVDFVFLCKEGIFVQLNKIPLTFYKYAYIPRVDVTKLDLDGLKKILRKKRCIAFQVDPINEYEDGLNTSFIKFRRVPPVALQYNVIIDVSKPLDEILKTFKPKHRYNLKIAERSGLEFRFSTNMDDLSKFVKLYQDTAKRHSYIPRTPEYINSVWSNFSGCAFIASVMFKDEILSSWFIIQNEDTFYYLYGGSVEKYKSKMPSYFLLWNIIKEAKSRGVKYIDLMGIKDPRIYASKDGFTRFKLGWTNGKYIKYLDSFEVVINPIIFWPFNLVRKVRDRFSFLKKLF</sequence>
<dbReference type="Proteomes" id="UP000269410">
    <property type="component" value="Unassembled WGS sequence"/>
</dbReference>
<evidence type="ECO:0000256" key="6">
    <source>
        <dbReference type="ARBA" id="ARBA00023316"/>
    </source>
</evidence>
<keyword evidence="6" id="KW-0961">Cell wall biogenesis/degradation</keyword>
<evidence type="ECO:0000256" key="4">
    <source>
        <dbReference type="ARBA" id="ARBA00022984"/>
    </source>
</evidence>
<dbReference type="GO" id="GO:0071555">
    <property type="term" value="P:cell wall organization"/>
    <property type="evidence" value="ECO:0007669"/>
    <property type="project" value="UniProtKB-KW"/>
</dbReference>
<dbReference type="AlphaFoldDB" id="A0A3M0Z5W1"/>
<dbReference type="Gene3D" id="3.40.630.30">
    <property type="match status" value="1"/>
</dbReference>
<evidence type="ECO:0000256" key="3">
    <source>
        <dbReference type="ARBA" id="ARBA00022960"/>
    </source>
</evidence>
<name>A0A3M0Z5W1_9BACT</name>
<evidence type="ECO:0000259" key="7">
    <source>
        <dbReference type="Pfam" id="PF13480"/>
    </source>
</evidence>
<evidence type="ECO:0000313" key="9">
    <source>
        <dbReference type="Proteomes" id="UP000269410"/>
    </source>
</evidence>
<feature type="domain" description="BioF2-like acetyltransferase" evidence="7">
    <location>
        <begin position="121"/>
        <end position="244"/>
    </location>
</feature>
<gene>
    <name evidence="8" type="ORF">D6810_00715</name>
</gene>
<evidence type="ECO:0000256" key="1">
    <source>
        <dbReference type="ARBA" id="ARBA00009943"/>
    </source>
</evidence>
<dbReference type="GO" id="GO:0009252">
    <property type="term" value="P:peptidoglycan biosynthetic process"/>
    <property type="evidence" value="ECO:0007669"/>
    <property type="project" value="UniProtKB-KW"/>
</dbReference>
<reference evidence="8 9" key="1">
    <citation type="submission" date="2018-10" db="EMBL/GenBank/DDBJ databases">
        <title>Thermophilic Lithotrophy and Phototrophy in an Intertidal, Iron-rich, Geothermal Spring.</title>
        <authorList>
            <person name="Ward L.M."/>
            <person name="Idei A."/>
            <person name="Nakagawa M."/>
            <person name="Ueno Y."/>
            <person name="Fischer W."/>
            <person name="Mcglynn S.E."/>
        </authorList>
    </citation>
    <scope>NUCLEOTIDE SEQUENCE [LARGE SCALE GENOMIC DNA]</scope>
    <source>
        <strain evidence="8">J137</strain>
    </source>
</reference>
<dbReference type="SUPFAM" id="SSF55729">
    <property type="entry name" value="Acyl-CoA N-acyltransferases (Nat)"/>
    <property type="match status" value="2"/>
</dbReference>
<accession>A0A3M0Z5W1</accession>
<dbReference type="Pfam" id="PF13480">
    <property type="entry name" value="Acetyltransf_6"/>
    <property type="match status" value="1"/>
</dbReference>
<keyword evidence="5" id="KW-0012">Acyltransferase</keyword>
<proteinExistence type="inferred from homology"/>
<evidence type="ECO:0000256" key="2">
    <source>
        <dbReference type="ARBA" id="ARBA00022679"/>
    </source>
</evidence>
<organism evidence="8 9">
    <name type="scientific">Candidatus Dojkabacteria bacterium</name>
    <dbReference type="NCBI Taxonomy" id="2099670"/>
    <lineage>
        <taxon>Bacteria</taxon>
        <taxon>Candidatus Dojkabacteria</taxon>
    </lineage>
</organism>
<dbReference type="EMBL" id="RFKV01000024">
    <property type="protein sequence ID" value="RMD77528.1"/>
    <property type="molecule type" value="Genomic_DNA"/>
</dbReference>
<dbReference type="InterPro" id="IPR003447">
    <property type="entry name" value="FEMABX"/>
</dbReference>
<comment type="similarity">
    <text evidence="1">Belongs to the FemABX family.</text>
</comment>
<dbReference type="PANTHER" id="PTHR36174">
    <property type="entry name" value="LIPID II:GLYCINE GLYCYLTRANSFERASE"/>
    <property type="match status" value="1"/>
</dbReference>